<dbReference type="EMBL" id="BSXT01000522">
    <property type="protein sequence ID" value="GMF29273.1"/>
    <property type="molecule type" value="Genomic_DNA"/>
</dbReference>
<evidence type="ECO:0000313" key="3">
    <source>
        <dbReference type="Proteomes" id="UP001165121"/>
    </source>
</evidence>
<name>A0A9W6U5F9_9STRA</name>
<keyword evidence="3" id="KW-1185">Reference proteome</keyword>
<feature type="region of interest" description="Disordered" evidence="1">
    <location>
        <begin position="1"/>
        <end position="31"/>
    </location>
</feature>
<dbReference type="Proteomes" id="UP001165121">
    <property type="component" value="Unassembled WGS sequence"/>
</dbReference>
<dbReference type="AlphaFoldDB" id="A0A9W6U5F9"/>
<feature type="compositionally biased region" description="Polar residues" evidence="1">
    <location>
        <begin position="11"/>
        <end position="21"/>
    </location>
</feature>
<sequence length="320" mass="35858">MVEGGKDSASMEEQATATTSSREVEGSSEIEACVQEESASGGDGTVEDAGVVHEEGAVAQRVRGSGRYPRQAERTTCFFKGYRTATMGYATVRMHTCAETVVASSVINVESEMKAQTDFLAIEHVAWPLCRVWEELRQRFYSIGNSDVVLGLSKQQDECLIVMTPGALDTLTVLNHAKVKGGMKWVRREIEQRCRAVDVVYSVETLREFWSYFERTWLELYSIEVWNVFGLDNELVARTNNLLERFNCELNSRFPIPTFVTVIKTISQEYVRRVADVPRGRARRIPREVIQLPDAIDIPSDIDSDVEEANTADAGTVIIV</sequence>
<accession>A0A9W6U5F9</accession>
<comment type="caution">
    <text evidence="2">The sequence shown here is derived from an EMBL/GenBank/DDBJ whole genome shotgun (WGS) entry which is preliminary data.</text>
</comment>
<proteinExistence type="predicted"/>
<evidence type="ECO:0000313" key="2">
    <source>
        <dbReference type="EMBL" id="GMF29273.1"/>
    </source>
</evidence>
<organism evidence="2 3">
    <name type="scientific">Phytophthora fragariaefolia</name>
    <dbReference type="NCBI Taxonomy" id="1490495"/>
    <lineage>
        <taxon>Eukaryota</taxon>
        <taxon>Sar</taxon>
        <taxon>Stramenopiles</taxon>
        <taxon>Oomycota</taxon>
        <taxon>Peronosporomycetes</taxon>
        <taxon>Peronosporales</taxon>
        <taxon>Peronosporaceae</taxon>
        <taxon>Phytophthora</taxon>
    </lineage>
</organism>
<evidence type="ECO:0000256" key="1">
    <source>
        <dbReference type="SAM" id="MobiDB-lite"/>
    </source>
</evidence>
<gene>
    <name evidence="2" type="ORF">Pfra01_000623800</name>
</gene>
<reference evidence="2" key="1">
    <citation type="submission" date="2023-04" db="EMBL/GenBank/DDBJ databases">
        <title>Phytophthora fragariaefolia NBRC 109709.</title>
        <authorList>
            <person name="Ichikawa N."/>
            <person name="Sato H."/>
            <person name="Tonouchi N."/>
        </authorList>
    </citation>
    <scope>NUCLEOTIDE SEQUENCE</scope>
    <source>
        <strain evidence="2">NBRC 109709</strain>
    </source>
</reference>
<protein>
    <submittedName>
        <fullName evidence="2">Unnamed protein product</fullName>
    </submittedName>
</protein>
<dbReference type="OrthoDB" id="146651at2759"/>